<dbReference type="PANTHER" id="PTHR46658:SF1">
    <property type="entry name" value="CYS OR MET METABOLISM PYRIDOXAL-PHOSPHATE-DEPENDENT ENZYME"/>
    <property type="match status" value="1"/>
</dbReference>
<reference evidence="1" key="1">
    <citation type="submission" date="2020-07" db="EMBL/GenBank/DDBJ databases">
        <title>Vallitalea pronyensis genome.</title>
        <authorList>
            <person name="Postec A."/>
        </authorList>
    </citation>
    <scope>NUCLEOTIDE SEQUENCE</scope>
    <source>
        <strain evidence="1">FatNI3</strain>
    </source>
</reference>
<protein>
    <submittedName>
        <fullName evidence="1">Methionine gamma-lyase family protein</fullName>
    </submittedName>
</protein>
<keyword evidence="2" id="KW-1185">Reference proteome</keyword>
<dbReference type="PANTHER" id="PTHR46658">
    <property type="entry name" value="CYS OR MET METABOLISM PYRIDOXAL-PHOSPHATE-DEPENDENT ENZYME"/>
    <property type="match status" value="1"/>
</dbReference>
<dbReference type="InterPro" id="IPR009651">
    <property type="entry name" value="Met_g_lyase_put"/>
</dbReference>
<dbReference type="KEGG" id="vpy:HZI73_12785"/>
<gene>
    <name evidence="1" type="ORF">HZI73_12785</name>
</gene>
<dbReference type="RefSeq" id="WP_212698608.1">
    <property type="nucleotide sequence ID" value="NZ_CP058649.1"/>
</dbReference>
<dbReference type="Proteomes" id="UP000683246">
    <property type="component" value="Chromosome"/>
</dbReference>
<evidence type="ECO:0000313" key="1">
    <source>
        <dbReference type="EMBL" id="QUI23108.1"/>
    </source>
</evidence>
<proteinExistence type="predicted"/>
<dbReference type="InterPro" id="IPR015424">
    <property type="entry name" value="PyrdxlP-dep_Trfase"/>
</dbReference>
<dbReference type="InterPro" id="IPR015421">
    <property type="entry name" value="PyrdxlP-dep_Trfase_major"/>
</dbReference>
<evidence type="ECO:0000313" key="2">
    <source>
        <dbReference type="Proteomes" id="UP000683246"/>
    </source>
</evidence>
<dbReference type="Gene3D" id="3.40.640.10">
    <property type="entry name" value="Type I PLP-dependent aspartate aminotransferase-like (Major domain)"/>
    <property type="match status" value="1"/>
</dbReference>
<dbReference type="Gene3D" id="3.90.1150.60">
    <property type="entry name" value="Methioning gamme-lyase, C-terminal domain"/>
    <property type="match status" value="1"/>
</dbReference>
<accession>A0A8J8MKW0</accession>
<name>A0A8J8MKW0_9FIRM</name>
<sequence>MTDLSQKMYQELGIDNRVYVYCKHIEQGLRERFDSIEDVAECNQLKVLTAMQRHQVSDVHFAATTGYGYNDLGRETLESVYASVFHTEAALVRPQLISGTHALTIALSGNLRPGDEILSPVGKPYDTLEEVIGIRETKGSLKEYGITYRQVELLEDGQIDYDGVKAAIGPQTKLVTIQRSKGYDTRPTLSVKQIGEIIAFVKTIKQDVICMVDNCYGEFVDTIEPTEVGADMAVGSLIKNPGGGLAPIGGYIVGTETCIEHAANRLTAPGLGKEVGATLGLNQAFFQGLFMAPQVVAGALKGAIFAATVFDTLGFSVLPDAHEPRHDIIQAIELGSPESVIAFCQGIQAAAAVDSYVVPEPWAMPGYDSEVIMAAGAFVQGSSIELSADAPIKPPYTVFFQGGLSWHHAKFGVMKALQKMLDTGCVTLSSAPEYSKS</sequence>
<dbReference type="SUPFAM" id="SSF53383">
    <property type="entry name" value="PLP-dependent transferases"/>
    <property type="match status" value="1"/>
</dbReference>
<organism evidence="1 2">
    <name type="scientific">Vallitalea pronyensis</name>
    <dbReference type="NCBI Taxonomy" id="1348613"/>
    <lineage>
        <taxon>Bacteria</taxon>
        <taxon>Bacillati</taxon>
        <taxon>Bacillota</taxon>
        <taxon>Clostridia</taxon>
        <taxon>Lachnospirales</taxon>
        <taxon>Vallitaleaceae</taxon>
        <taxon>Vallitalea</taxon>
    </lineage>
</organism>
<dbReference type="Pfam" id="PF06838">
    <property type="entry name" value="Met_gamma_lyase"/>
    <property type="match status" value="1"/>
</dbReference>
<dbReference type="AlphaFoldDB" id="A0A8J8MKW0"/>
<dbReference type="EMBL" id="CP058649">
    <property type="protein sequence ID" value="QUI23108.1"/>
    <property type="molecule type" value="Genomic_DNA"/>
</dbReference>